<keyword evidence="2" id="KW-1133">Transmembrane helix</keyword>
<reference evidence="3 4" key="1">
    <citation type="submission" date="2015-03" db="EMBL/GenBank/DDBJ databases">
        <title>Draft genome sequence of Luteibacter yeojuensis strain SU11.</title>
        <authorList>
            <person name="Sulaiman J."/>
            <person name="Priya K."/>
            <person name="Chan K.-G."/>
        </authorList>
    </citation>
    <scope>NUCLEOTIDE SEQUENCE [LARGE SCALE GENOMIC DNA]</scope>
    <source>
        <strain evidence="3 4">SU11</strain>
    </source>
</reference>
<evidence type="ECO:0000256" key="2">
    <source>
        <dbReference type="SAM" id="Phobius"/>
    </source>
</evidence>
<protein>
    <submittedName>
        <fullName evidence="3">Uncharacterized protein</fullName>
    </submittedName>
</protein>
<evidence type="ECO:0000313" key="4">
    <source>
        <dbReference type="Proteomes" id="UP000033651"/>
    </source>
</evidence>
<feature type="coiled-coil region" evidence="1">
    <location>
        <begin position="36"/>
        <end position="63"/>
    </location>
</feature>
<evidence type="ECO:0000256" key="1">
    <source>
        <dbReference type="SAM" id="Coils"/>
    </source>
</evidence>
<keyword evidence="1" id="KW-0175">Coiled coil</keyword>
<dbReference type="OrthoDB" id="5966755at2"/>
<gene>
    <name evidence="3" type="ORF">VI08_01665</name>
</gene>
<accession>A0A0F3L0D1</accession>
<keyword evidence="4" id="KW-1185">Reference proteome</keyword>
<dbReference type="Proteomes" id="UP000033651">
    <property type="component" value="Unassembled WGS sequence"/>
</dbReference>
<dbReference type="EMBL" id="JZRB01000003">
    <property type="protein sequence ID" value="KJV36933.1"/>
    <property type="molecule type" value="Genomic_DNA"/>
</dbReference>
<name>A0A0F3L0D1_9GAMM</name>
<evidence type="ECO:0000313" key="3">
    <source>
        <dbReference type="EMBL" id="KJV36933.1"/>
    </source>
</evidence>
<organism evidence="3 4">
    <name type="scientific">Luteibacter yeojuensis</name>
    <dbReference type="NCBI Taxonomy" id="345309"/>
    <lineage>
        <taxon>Bacteria</taxon>
        <taxon>Pseudomonadati</taxon>
        <taxon>Pseudomonadota</taxon>
        <taxon>Gammaproteobacteria</taxon>
        <taxon>Lysobacterales</taxon>
        <taxon>Rhodanobacteraceae</taxon>
        <taxon>Luteibacter</taxon>
    </lineage>
</organism>
<feature type="transmembrane region" description="Helical" evidence="2">
    <location>
        <begin position="6"/>
        <end position="25"/>
    </location>
</feature>
<dbReference type="AlphaFoldDB" id="A0A0F3L0D1"/>
<dbReference type="RefSeq" id="WP_045827806.1">
    <property type="nucleotide sequence ID" value="NZ_JZRB01000003.1"/>
</dbReference>
<keyword evidence="2" id="KW-0812">Transmembrane</keyword>
<keyword evidence="2" id="KW-0472">Membrane</keyword>
<dbReference type="PATRIC" id="fig|345309.4.peg.2201"/>
<comment type="caution">
    <text evidence="3">The sequence shown here is derived from an EMBL/GenBank/DDBJ whole genome shotgun (WGS) entry which is preliminary data.</text>
</comment>
<sequence>MFSVAYYALAVLVVFVIGLCAWTLAHHRRRRRHGALQDLMDQADRLEVDLKDCRDRLQKAHAVMQFSPDQPAVGEVEAQQAVDSGLRALLQQRLWIRDRAPSASQRELDEAVEALVRARHQLEPRLQALDDAQAALDTAVREHFQPDR</sequence>
<proteinExistence type="predicted"/>